<dbReference type="InterPro" id="IPR042099">
    <property type="entry name" value="ANL_N_sf"/>
</dbReference>
<dbReference type="PROSITE" id="PS00455">
    <property type="entry name" value="AMP_BINDING"/>
    <property type="match status" value="1"/>
</dbReference>
<evidence type="ECO:0000313" key="3">
    <source>
        <dbReference type="EMBL" id="KAL3805098.1"/>
    </source>
</evidence>
<dbReference type="PANTHER" id="PTHR22754:SF32">
    <property type="entry name" value="DISCO-INTERACTING PROTEIN 2"/>
    <property type="match status" value="1"/>
</dbReference>
<feature type="domain" description="AMP-dependent synthetase/ligase" evidence="2">
    <location>
        <begin position="24"/>
        <end position="474"/>
    </location>
</feature>
<reference evidence="3 4" key="1">
    <citation type="journal article" date="2020" name="G3 (Bethesda)">
        <title>Improved Reference Genome for Cyclotella cryptica CCMP332, a Model for Cell Wall Morphogenesis, Salinity Adaptation, and Lipid Production in Diatoms (Bacillariophyta).</title>
        <authorList>
            <person name="Roberts W.R."/>
            <person name="Downey K.M."/>
            <person name="Ruck E.C."/>
            <person name="Traller J.C."/>
            <person name="Alverson A.J."/>
        </authorList>
    </citation>
    <scope>NUCLEOTIDE SEQUENCE [LARGE SCALE GENOMIC DNA]</scope>
    <source>
        <strain evidence="3 4">CCMP332</strain>
    </source>
</reference>
<accession>A0ABD3QXC3</accession>
<comment type="caution">
    <text evidence="3">The sequence shown here is derived from an EMBL/GenBank/DDBJ whole genome shotgun (WGS) entry which is preliminary data.</text>
</comment>
<evidence type="ECO:0000313" key="4">
    <source>
        <dbReference type="Proteomes" id="UP001516023"/>
    </source>
</evidence>
<dbReference type="AlphaFoldDB" id="A0ABD3QXC3"/>
<dbReference type="EMBL" id="JABMIG020000004">
    <property type="protein sequence ID" value="KAL3805098.1"/>
    <property type="molecule type" value="Genomic_DNA"/>
</dbReference>
<dbReference type="GO" id="GO:0016874">
    <property type="term" value="F:ligase activity"/>
    <property type="evidence" value="ECO:0007669"/>
    <property type="project" value="UniProtKB-KW"/>
</dbReference>
<dbReference type="PANTHER" id="PTHR22754">
    <property type="entry name" value="DISCO-INTERACTING PROTEIN 2 DIP2 -RELATED"/>
    <property type="match status" value="1"/>
</dbReference>
<evidence type="ECO:0000259" key="2">
    <source>
        <dbReference type="Pfam" id="PF00501"/>
    </source>
</evidence>
<dbReference type="Proteomes" id="UP001516023">
    <property type="component" value="Unassembled WGS sequence"/>
</dbReference>
<evidence type="ECO:0000256" key="1">
    <source>
        <dbReference type="ARBA" id="ARBA00022598"/>
    </source>
</evidence>
<protein>
    <recommendedName>
        <fullName evidence="2">AMP-dependent synthetase/ligase domain-containing protein</fullName>
    </recommendedName>
</protein>
<organism evidence="3 4">
    <name type="scientific">Cyclotella cryptica</name>
    <dbReference type="NCBI Taxonomy" id="29204"/>
    <lineage>
        <taxon>Eukaryota</taxon>
        <taxon>Sar</taxon>
        <taxon>Stramenopiles</taxon>
        <taxon>Ochrophyta</taxon>
        <taxon>Bacillariophyta</taxon>
        <taxon>Coscinodiscophyceae</taxon>
        <taxon>Thalassiosirophycidae</taxon>
        <taxon>Stephanodiscales</taxon>
        <taxon>Stephanodiscaceae</taxon>
        <taxon>Cyclotella</taxon>
    </lineage>
</organism>
<dbReference type="InterPro" id="IPR000873">
    <property type="entry name" value="AMP-dep_synth/lig_dom"/>
</dbReference>
<proteinExistence type="predicted"/>
<name>A0ABD3QXC3_9STRA</name>
<keyword evidence="4" id="KW-1185">Reference proteome</keyword>
<dbReference type="InterPro" id="IPR045851">
    <property type="entry name" value="AMP-bd_C_sf"/>
</dbReference>
<dbReference type="InterPro" id="IPR040097">
    <property type="entry name" value="FAAL/FAAC"/>
</dbReference>
<dbReference type="Gene3D" id="3.30.300.30">
    <property type="match status" value="1"/>
</dbReference>
<gene>
    <name evidence="3" type="ORF">HJC23_003326</name>
</gene>
<dbReference type="InterPro" id="IPR020845">
    <property type="entry name" value="AMP-binding_CS"/>
</dbReference>
<dbReference type="Gene3D" id="3.40.50.12780">
    <property type="entry name" value="N-terminal domain of ligase-like"/>
    <property type="match status" value="1"/>
</dbReference>
<sequence>MVAVSVATEAASALGLDTIVDRLELHAERTPSKVAVSFLKSIGNETPSVASSWSYAQLNSGANYLAHRLLDNSSKARLSPVPLSPGDRVLLVYPPCSPHFLLSFLACLRAGLIAVPTYPPQPSRKESLASFVGIARGCGASVALTNGEFATLKRVNQLKDAFCSKFKSKSDHDPDGWPEQLAWVVTDSEPLDSPPQHDPLSPRPPVDLSIAFLQYTSGSTSQPKGVAISHTNLAHNLTIITDDLQASTDTVVVSWLPQYHDMGLIGSLLGIIYCGGSGYYMSPITFLARPMAWLEAVTQFKATHLQAPNFAFGLTARKFHHEDYYFGNVETGRKGKKSLDLTSLKHIINGAEPVTETSIEAFERAFRPYGLPSDPSVIYPTYGLAEHTVFVCSGGRGRLTVKRRELEELNKVVAIASTGEAVTEESTTRLLGCGFPSRLNVDVRIVDPESGTALEEDVVGEIWVDSPSKALGYFGNDDVTKSEFHAVLADNAKSPSETNGPPISPSVEYLRTGDLGFFHRGELYICGRLKDLIIVSGRNYYPQDLEAMAESVSDKIRPGCSAAFSIRQEFSKAPEREGEDVVLILELKDPLPKPKELQCVCETIISMVRSEISKEFSLPLSCIVLMKARSVPKTTSGKISRARAKRAFLSGDLEDLYRVNFKGESEHTLFPNEDKEPSSDSLQRDPTITALNAVPSNIQSLERQEIRIMLLDAICQIANVDKSSLADTSPLNTFMDSVSLAQLKGMLEGQYAVKSLSDEYLFRDTTTIKKLVEIVKVGEARDDQISSDSAINAGTPATAAVSRGGIAGALGCPPGVVCCTIM</sequence>
<dbReference type="SUPFAM" id="SSF56801">
    <property type="entry name" value="Acetyl-CoA synthetase-like"/>
    <property type="match status" value="1"/>
</dbReference>
<dbReference type="CDD" id="cd05931">
    <property type="entry name" value="FAAL"/>
    <property type="match status" value="1"/>
</dbReference>
<keyword evidence="1" id="KW-0436">Ligase</keyword>
<dbReference type="Pfam" id="PF00501">
    <property type="entry name" value="AMP-binding"/>
    <property type="match status" value="1"/>
</dbReference>